<dbReference type="RefSeq" id="XP_018269971.1">
    <property type="nucleotide sequence ID" value="XM_018417350.1"/>
</dbReference>
<feature type="compositionally biased region" description="Basic and acidic residues" evidence="1">
    <location>
        <begin position="47"/>
        <end position="61"/>
    </location>
</feature>
<dbReference type="InterPro" id="IPR001810">
    <property type="entry name" value="F-box_dom"/>
</dbReference>
<dbReference type="InterPro" id="IPR036047">
    <property type="entry name" value="F-box-like_dom_sf"/>
</dbReference>
<dbReference type="CDD" id="cd09917">
    <property type="entry name" value="F-box_SF"/>
    <property type="match status" value="1"/>
</dbReference>
<proteinExistence type="predicted"/>
<feature type="domain" description="F-box" evidence="2">
    <location>
        <begin position="96"/>
        <end position="145"/>
    </location>
</feature>
<dbReference type="OrthoDB" id="2322499at2759"/>
<evidence type="ECO:0000313" key="3">
    <source>
        <dbReference type="EMBL" id="KPV73922.1"/>
    </source>
</evidence>
<dbReference type="STRING" id="578459.A0A0P9FDU4"/>
<accession>A0A0P9FDU4</accession>
<feature type="region of interest" description="Disordered" evidence="1">
    <location>
        <begin position="1"/>
        <end position="92"/>
    </location>
</feature>
<dbReference type="AlphaFoldDB" id="A0A0P9FDU4"/>
<dbReference type="Proteomes" id="UP000053890">
    <property type="component" value="Unassembled WGS sequence"/>
</dbReference>
<evidence type="ECO:0000313" key="4">
    <source>
        <dbReference type="Proteomes" id="UP000053890"/>
    </source>
</evidence>
<keyword evidence="4" id="KW-1185">Reference proteome</keyword>
<protein>
    <recommendedName>
        <fullName evidence="2">F-box domain-containing protein</fullName>
    </recommendedName>
</protein>
<gene>
    <name evidence="3" type="ORF">RHOBADRAFT_54508</name>
</gene>
<reference evidence="3 4" key="1">
    <citation type="journal article" date="2015" name="Front. Microbiol.">
        <title>Genome sequence of the plant growth promoting endophytic yeast Rhodotorula graminis WP1.</title>
        <authorList>
            <person name="Firrincieli A."/>
            <person name="Otillar R."/>
            <person name="Salamov A."/>
            <person name="Schmutz J."/>
            <person name="Khan Z."/>
            <person name="Redman R.S."/>
            <person name="Fleck N.D."/>
            <person name="Lindquist E."/>
            <person name="Grigoriev I.V."/>
            <person name="Doty S.L."/>
        </authorList>
    </citation>
    <scope>NUCLEOTIDE SEQUENCE [LARGE SCALE GENOMIC DNA]</scope>
    <source>
        <strain evidence="3 4">WP1</strain>
    </source>
</reference>
<dbReference type="PROSITE" id="PS50181">
    <property type="entry name" value="FBOX"/>
    <property type="match status" value="1"/>
</dbReference>
<evidence type="ECO:0000259" key="2">
    <source>
        <dbReference type="PROSITE" id="PS50181"/>
    </source>
</evidence>
<dbReference type="GeneID" id="28977798"/>
<evidence type="ECO:0000256" key="1">
    <source>
        <dbReference type="SAM" id="MobiDB-lite"/>
    </source>
</evidence>
<name>A0A0P9FDU4_RHOGW</name>
<dbReference type="SUPFAM" id="SSF81383">
    <property type="entry name" value="F-box domain"/>
    <property type="match status" value="1"/>
</dbReference>
<dbReference type="EMBL" id="KQ474081">
    <property type="protein sequence ID" value="KPV73922.1"/>
    <property type="molecule type" value="Genomic_DNA"/>
</dbReference>
<sequence>MPRRRATTLTTAVDPHETTSSTSGDLANLDSVQMTTTASSTDGNGDGGREGDTDSKHKVLDNSDTATSKPKKRKRKRDLDSHAISNKVERKHTPQQTALFKLPIELLDSIFSQVGSDDLLSLTKTCKVVRALLLGAHAAPIWKAAREQRKLPLPSSMTEQQLAELLHGKECYACRSTSSTELYYDFRCRLCHTCEGKEIIRGDKPAASSRAFTLVLAAGSPSSTMGSRGTASPRSTISCVTCGP</sequence>
<organism evidence="3 4">
    <name type="scientific">Rhodotorula graminis (strain WP1)</name>
    <dbReference type="NCBI Taxonomy" id="578459"/>
    <lineage>
        <taxon>Eukaryota</taxon>
        <taxon>Fungi</taxon>
        <taxon>Dikarya</taxon>
        <taxon>Basidiomycota</taxon>
        <taxon>Pucciniomycotina</taxon>
        <taxon>Microbotryomycetes</taxon>
        <taxon>Sporidiobolales</taxon>
        <taxon>Sporidiobolaceae</taxon>
        <taxon>Rhodotorula</taxon>
    </lineage>
</organism>
<feature type="compositionally biased region" description="Basic and acidic residues" evidence="1">
    <location>
        <begin position="77"/>
        <end position="92"/>
    </location>
</feature>
<feature type="compositionally biased region" description="Polar residues" evidence="1">
    <location>
        <begin position="18"/>
        <end position="43"/>
    </location>
</feature>